<reference evidence="2" key="1">
    <citation type="journal article" date="2022" name="Int. J. Mol. Sci.">
        <title>Draft Genome of Tanacetum Coccineum: Genomic Comparison of Closely Related Tanacetum-Family Plants.</title>
        <authorList>
            <person name="Yamashiro T."/>
            <person name="Shiraishi A."/>
            <person name="Nakayama K."/>
            <person name="Satake H."/>
        </authorList>
    </citation>
    <scope>NUCLEOTIDE SEQUENCE</scope>
</reference>
<evidence type="ECO:0000313" key="2">
    <source>
        <dbReference type="EMBL" id="GJT60051.1"/>
    </source>
</evidence>
<dbReference type="Gene3D" id="1.10.287.1490">
    <property type="match status" value="1"/>
</dbReference>
<evidence type="ECO:0000256" key="1">
    <source>
        <dbReference type="SAM" id="Coils"/>
    </source>
</evidence>
<keyword evidence="1" id="KW-0175">Coiled coil</keyword>
<protein>
    <submittedName>
        <fullName evidence="2">Uncharacterized protein</fullName>
    </submittedName>
</protein>
<sequence>MTWSEQIEIHLHDLYLNNSSHAVDAFNPAFRTFFSEEHQTFRLKMFHNLDQLRLQLERKNLHEVNAKTCLEQQDFKEYTLCEPETYRRDLLKNLDILEMVIRRVVITYGILRMKENKVNALKENERQHDTSSSSGNYITHVMDAYIRPVNDQVPFAEVDSNTTPDSTNMRHRGGHIDQDAEQYQVKAPLLNAEFFKTKDMDSPEFCKFFEINKLKAQLQAKNSTINNLKKQIKNMHEKSNEAMVKHDIDVLNTINIELEHSVAKLLAENEKLHKENEHLKQTYKDLYDSIKKTRVQKKDHNDSLIAQINSKTVENVELKAQIQEKVFANVALKFFKKDKRK</sequence>
<name>A0ABQ5F9E3_9ASTR</name>
<dbReference type="Proteomes" id="UP001151760">
    <property type="component" value="Unassembled WGS sequence"/>
</dbReference>
<dbReference type="EMBL" id="BQNB010017164">
    <property type="protein sequence ID" value="GJT60051.1"/>
    <property type="molecule type" value="Genomic_DNA"/>
</dbReference>
<accession>A0ABQ5F9E3</accession>
<comment type="caution">
    <text evidence="2">The sequence shown here is derived from an EMBL/GenBank/DDBJ whole genome shotgun (WGS) entry which is preliminary data.</text>
</comment>
<proteinExistence type="predicted"/>
<reference evidence="2" key="2">
    <citation type="submission" date="2022-01" db="EMBL/GenBank/DDBJ databases">
        <authorList>
            <person name="Yamashiro T."/>
            <person name="Shiraishi A."/>
            <person name="Satake H."/>
            <person name="Nakayama K."/>
        </authorList>
    </citation>
    <scope>NUCLEOTIDE SEQUENCE</scope>
</reference>
<keyword evidence="3" id="KW-1185">Reference proteome</keyword>
<organism evidence="2 3">
    <name type="scientific">Tanacetum coccineum</name>
    <dbReference type="NCBI Taxonomy" id="301880"/>
    <lineage>
        <taxon>Eukaryota</taxon>
        <taxon>Viridiplantae</taxon>
        <taxon>Streptophyta</taxon>
        <taxon>Embryophyta</taxon>
        <taxon>Tracheophyta</taxon>
        <taxon>Spermatophyta</taxon>
        <taxon>Magnoliopsida</taxon>
        <taxon>eudicotyledons</taxon>
        <taxon>Gunneridae</taxon>
        <taxon>Pentapetalae</taxon>
        <taxon>asterids</taxon>
        <taxon>campanulids</taxon>
        <taxon>Asterales</taxon>
        <taxon>Asteraceae</taxon>
        <taxon>Asteroideae</taxon>
        <taxon>Anthemideae</taxon>
        <taxon>Anthemidinae</taxon>
        <taxon>Tanacetum</taxon>
    </lineage>
</organism>
<evidence type="ECO:0000313" key="3">
    <source>
        <dbReference type="Proteomes" id="UP001151760"/>
    </source>
</evidence>
<feature type="coiled-coil region" evidence="1">
    <location>
        <begin position="211"/>
        <end position="289"/>
    </location>
</feature>
<gene>
    <name evidence="2" type="ORF">Tco_1003584</name>
</gene>